<reference evidence="3" key="2">
    <citation type="submission" date="2023-06" db="EMBL/GenBank/DDBJ databases">
        <authorList>
            <consortium name="Lawrence Berkeley National Laboratory"/>
            <person name="Haridas S."/>
            <person name="Hensen N."/>
            <person name="Bonometti L."/>
            <person name="Westerberg I."/>
            <person name="Brannstrom I.O."/>
            <person name="Guillou S."/>
            <person name="Cros-Aarteil S."/>
            <person name="Calhoun S."/>
            <person name="Kuo A."/>
            <person name="Mondo S."/>
            <person name="Pangilinan J."/>
            <person name="Riley R."/>
            <person name="Labutti K."/>
            <person name="Andreopoulos B."/>
            <person name="Lipzen A."/>
            <person name="Chen C."/>
            <person name="Yanf M."/>
            <person name="Daum C."/>
            <person name="Ng V."/>
            <person name="Clum A."/>
            <person name="Steindorff A."/>
            <person name="Ohm R."/>
            <person name="Martin F."/>
            <person name="Silar P."/>
            <person name="Natvig D."/>
            <person name="Lalanne C."/>
            <person name="Gautier V."/>
            <person name="Ament-Velasquez S.L."/>
            <person name="Kruys A."/>
            <person name="Hutchinson M.I."/>
            <person name="Powell A.J."/>
            <person name="Barry K."/>
            <person name="Miller A.N."/>
            <person name="Grigoriev I.V."/>
            <person name="Debuchy R."/>
            <person name="Gladieux P."/>
            <person name="Thoren M.H."/>
            <person name="Johannesson H."/>
        </authorList>
    </citation>
    <scope>NUCLEOTIDE SEQUENCE</scope>
    <source>
        <strain evidence="3">CBS 118394</strain>
    </source>
</reference>
<feature type="region of interest" description="Disordered" evidence="1">
    <location>
        <begin position="1"/>
        <end position="27"/>
    </location>
</feature>
<keyword evidence="2" id="KW-0812">Transmembrane</keyword>
<keyword evidence="4" id="KW-1185">Reference proteome</keyword>
<gene>
    <name evidence="3" type="ORF">B0H66DRAFT_603441</name>
</gene>
<dbReference type="AlphaFoldDB" id="A0AAE0M4P3"/>
<feature type="region of interest" description="Disordered" evidence="1">
    <location>
        <begin position="100"/>
        <end position="135"/>
    </location>
</feature>
<evidence type="ECO:0000256" key="1">
    <source>
        <dbReference type="SAM" id="MobiDB-lite"/>
    </source>
</evidence>
<dbReference type="EMBL" id="JAUEDM010000004">
    <property type="protein sequence ID" value="KAK3318875.1"/>
    <property type="molecule type" value="Genomic_DNA"/>
</dbReference>
<feature type="transmembrane region" description="Helical" evidence="2">
    <location>
        <begin position="35"/>
        <end position="55"/>
    </location>
</feature>
<evidence type="ECO:0000313" key="4">
    <source>
        <dbReference type="Proteomes" id="UP001283341"/>
    </source>
</evidence>
<reference evidence="3" key="1">
    <citation type="journal article" date="2023" name="Mol. Phylogenet. Evol.">
        <title>Genome-scale phylogeny and comparative genomics of the fungal order Sordariales.</title>
        <authorList>
            <person name="Hensen N."/>
            <person name="Bonometti L."/>
            <person name="Westerberg I."/>
            <person name="Brannstrom I.O."/>
            <person name="Guillou S."/>
            <person name="Cros-Aarteil S."/>
            <person name="Calhoun S."/>
            <person name="Haridas S."/>
            <person name="Kuo A."/>
            <person name="Mondo S."/>
            <person name="Pangilinan J."/>
            <person name="Riley R."/>
            <person name="LaButti K."/>
            <person name="Andreopoulos B."/>
            <person name="Lipzen A."/>
            <person name="Chen C."/>
            <person name="Yan M."/>
            <person name="Daum C."/>
            <person name="Ng V."/>
            <person name="Clum A."/>
            <person name="Steindorff A."/>
            <person name="Ohm R.A."/>
            <person name="Martin F."/>
            <person name="Silar P."/>
            <person name="Natvig D.O."/>
            <person name="Lalanne C."/>
            <person name="Gautier V."/>
            <person name="Ament-Velasquez S.L."/>
            <person name="Kruys A."/>
            <person name="Hutchinson M.I."/>
            <person name="Powell A.J."/>
            <person name="Barry K."/>
            <person name="Miller A.N."/>
            <person name="Grigoriev I.V."/>
            <person name="Debuchy R."/>
            <person name="Gladieux P."/>
            <person name="Hiltunen Thoren M."/>
            <person name="Johannesson H."/>
        </authorList>
    </citation>
    <scope>NUCLEOTIDE SEQUENCE</scope>
    <source>
        <strain evidence="3">CBS 118394</strain>
    </source>
</reference>
<accession>A0AAE0M4P3</accession>
<feature type="compositionally biased region" description="Low complexity" evidence="1">
    <location>
        <begin position="11"/>
        <end position="24"/>
    </location>
</feature>
<evidence type="ECO:0000313" key="3">
    <source>
        <dbReference type="EMBL" id="KAK3318875.1"/>
    </source>
</evidence>
<proteinExistence type="predicted"/>
<evidence type="ECO:0000256" key="2">
    <source>
        <dbReference type="SAM" id="Phobius"/>
    </source>
</evidence>
<sequence>MAPTQNTNIPNSSTSYTNGSNNTTAYPQRNQKPEAIVVACILAVLLIVILSYEMFGQHGNFHKDILPWIVRQRLRFQRQEDSVAPPSAANIELGTYEGDSTGVRAGLTEADDDELPPYGATLDDAMFPPPPAYIR</sequence>
<name>A0AAE0M4P3_9PEZI</name>
<organism evidence="3 4">
    <name type="scientific">Apodospora peruviana</name>
    <dbReference type="NCBI Taxonomy" id="516989"/>
    <lineage>
        <taxon>Eukaryota</taxon>
        <taxon>Fungi</taxon>
        <taxon>Dikarya</taxon>
        <taxon>Ascomycota</taxon>
        <taxon>Pezizomycotina</taxon>
        <taxon>Sordariomycetes</taxon>
        <taxon>Sordariomycetidae</taxon>
        <taxon>Sordariales</taxon>
        <taxon>Lasiosphaeriaceae</taxon>
        <taxon>Apodospora</taxon>
    </lineage>
</organism>
<comment type="caution">
    <text evidence="3">The sequence shown here is derived from an EMBL/GenBank/DDBJ whole genome shotgun (WGS) entry which is preliminary data.</text>
</comment>
<feature type="compositionally biased region" description="Polar residues" evidence="1">
    <location>
        <begin position="1"/>
        <end position="10"/>
    </location>
</feature>
<protein>
    <submittedName>
        <fullName evidence="3">Uncharacterized protein</fullName>
    </submittedName>
</protein>
<keyword evidence="2" id="KW-0472">Membrane</keyword>
<keyword evidence="2" id="KW-1133">Transmembrane helix</keyword>
<dbReference type="Proteomes" id="UP001283341">
    <property type="component" value="Unassembled WGS sequence"/>
</dbReference>